<evidence type="ECO:0000256" key="2">
    <source>
        <dbReference type="SAM" id="MobiDB-lite"/>
    </source>
</evidence>
<feature type="compositionally biased region" description="Polar residues" evidence="2">
    <location>
        <begin position="183"/>
        <end position="193"/>
    </location>
</feature>
<feature type="region of interest" description="Disordered" evidence="2">
    <location>
        <begin position="183"/>
        <end position="204"/>
    </location>
</feature>
<evidence type="ECO:0000313" key="4">
    <source>
        <dbReference type="EMBL" id="RLE12325.1"/>
    </source>
</evidence>
<dbReference type="Pfam" id="PF04350">
    <property type="entry name" value="PilO"/>
    <property type="match status" value="1"/>
</dbReference>
<evidence type="ECO:0000256" key="3">
    <source>
        <dbReference type="SAM" id="Phobius"/>
    </source>
</evidence>
<dbReference type="Gene3D" id="3.30.70.60">
    <property type="match status" value="1"/>
</dbReference>
<keyword evidence="3" id="KW-1133">Transmembrane helix</keyword>
<sequence>MILSVKGRLLVGVGVFLGMIFIFYFFVYLPQINYKNSLNRKISQQTLRLVKLEKKFQELEEAKRENQRIQQNLSFLEEKLRETQASFLYELGVRGKVYGIEYVNIVPLPIIEEEDYFRTPLNIHLYGKYHNLGMLLSDMARRGGLGSFTVDNVLLKVSNKKGYTIEANLALSLYKYKGISTPTGAGGTSSARVATSKKAERRKR</sequence>
<dbReference type="InterPro" id="IPR007445">
    <property type="entry name" value="PilO"/>
</dbReference>
<keyword evidence="3" id="KW-0472">Membrane</keyword>
<dbReference type="Proteomes" id="UP000280417">
    <property type="component" value="Unassembled WGS sequence"/>
</dbReference>
<organism evidence="4 5">
    <name type="scientific">Aerophobetes bacterium</name>
    <dbReference type="NCBI Taxonomy" id="2030807"/>
    <lineage>
        <taxon>Bacteria</taxon>
        <taxon>Candidatus Aerophobota</taxon>
    </lineage>
</organism>
<dbReference type="GO" id="GO:0043683">
    <property type="term" value="P:type IV pilus assembly"/>
    <property type="evidence" value="ECO:0007669"/>
    <property type="project" value="InterPro"/>
</dbReference>
<evidence type="ECO:0008006" key="6">
    <source>
        <dbReference type="Google" id="ProtNLM"/>
    </source>
</evidence>
<evidence type="ECO:0000256" key="1">
    <source>
        <dbReference type="SAM" id="Coils"/>
    </source>
</evidence>
<name>A0A662DA46_UNCAE</name>
<protein>
    <recommendedName>
        <fullName evidence="6">Type 4a pilus biogenesis protein PilO</fullName>
    </recommendedName>
</protein>
<reference evidence="4 5" key="1">
    <citation type="submission" date="2018-06" db="EMBL/GenBank/DDBJ databases">
        <title>Extensive metabolic versatility and redundancy in microbially diverse, dynamic hydrothermal sediments.</title>
        <authorList>
            <person name="Dombrowski N."/>
            <person name="Teske A."/>
            <person name="Baker B.J."/>
        </authorList>
    </citation>
    <scope>NUCLEOTIDE SEQUENCE [LARGE SCALE GENOMIC DNA]</scope>
    <source>
        <strain evidence="4">B3_G15</strain>
    </source>
</reference>
<dbReference type="InterPro" id="IPR014717">
    <property type="entry name" value="Transl_elong_EF1B/ribsomal_bS6"/>
</dbReference>
<keyword evidence="3" id="KW-0812">Transmembrane</keyword>
<feature type="transmembrane region" description="Helical" evidence="3">
    <location>
        <begin position="9"/>
        <end position="29"/>
    </location>
</feature>
<comment type="caution">
    <text evidence="4">The sequence shown here is derived from an EMBL/GenBank/DDBJ whole genome shotgun (WGS) entry which is preliminary data.</text>
</comment>
<dbReference type="AlphaFoldDB" id="A0A662DA46"/>
<feature type="coiled-coil region" evidence="1">
    <location>
        <begin position="35"/>
        <end position="86"/>
    </location>
</feature>
<accession>A0A662DA46</accession>
<keyword evidence="1" id="KW-0175">Coiled coil</keyword>
<dbReference type="EMBL" id="QMQA01000173">
    <property type="protein sequence ID" value="RLE12325.1"/>
    <property type="molecule type" value="Genomic_DNA"/>
</dbReference>
<proteinExistence type="predicted"/>
<dbReference type="GO" id="GO:0043107">
    <property type="term" value="P:type IV pilus-dependent motility"/>
    <property type="evidence" value="ECO:0007669"/>
    <property type="project" value="InterPro"/>
</dbReference>
<evidence type="ECO:0000313" key="5">
    <source>
        <dbReference type="Proteomes" id="UP000280417"/>
    </source>
</evidence>
<gene>
    <name evidence="4" type="ORF">DRJ04_06415</name>
</gene>